<name>A0ABU5H161_9BACT</name>
<dbReference type="Proteomes" id="UP001291309">
    <property type="component" value="Unassembled WGS sequence"/>
</dbReference>
<dbReference type="PROSITE" id="PS51257">
    <property type="entry name" value="PROKAR_LIPOPROTEIN"/>
    <property type="match status" value="1"/>
</dbReference>
<evidence type="ECO:0000313" key="1">
    <source>
        <dbReference type="EMBL" id="MDY7227194.1"/>
    </source>
</evidence>
<keyword evidence="2" id="KW-1185">Reference proteome</keyword>
<dbReference type="RefSeq" id="WP_321545924.1">
    <property type="nucleotide sequence ID" value="NZ_JAXIVS010000004.1"/>
</dbReference>
<gene>
    <name evidence="1" type="ORF">SYV04_12360</name>
</gene>
<dbReference type="EMBL" id="JAXIVS010000004">
    <property type="protein sequence ID" value="MDY7227194.1"/>
    <property type="molecule type" value="Genomic_DNA"/>
</dbReference>
<comment type="caution">
    <text evidence="1">The sequence shown here is derived from an EMBL/GenBank/DDBJ whole genome shotgun (WGS) entry which is preliminary data.</text>
</comment>
<reference evidence="1 2" key="1">
    <citation type="submission" date="2023-12" db="EMBL/GenBank/DDBJ databases">
        <title>the genome sequence of Hyalangium sp. s54d21.</title>
        <authorList>
            <person name="Zhang X."/>
        </authorList>
    </citation>
    <scope>NUCLEOTIDE SEQUENCE [LARGE SCALE GENOMIC DNA]</scope>
    <source>
        <strain evidence="2">s54d21</strain>
    </source>
</reference>
<accession>A0ABU5H161</accession>
<evidence type="ECO:0008006" key="3">
    <source>
        <dbReference type="Google" id="ProtNLM"/>
    </source>
</evidence>
<sequence>MRAWRAGLVVCWLAAGCGEPFLEESPPPEALVDEAGELSAQVCPPRVGEARRVKVILPPSMFFARFAEQPESFVEFRGQLAFAINFEDRHMALWRSDGTEAGTVEVKAFPPLPSFGFDRLRGLTPAGDKLFFLASEAATGSELWVTDGTSGGTAQVADLTPGTEGSSLSHLEGLGSRLVFIRELPGPPGRVELWRSNGTTAGTQRLVDFGPDTSVSFQELRLGDTLLFFVSSAVRGTELWKTDGTAAGTGRVRRLDAGQVGIFDVRTTGGMGFFTLFDEGGLTEVWKTDGTVGGTLRLRTFGPSVFPRLLHALGAHLYLASTDAATLRMRIDRLRTDGSGVREHVVTLPNPFADQPDAFPSLNEVSLADGRIFFSMAIGTSGPAPRDTQLWVTDGTRAGTRLLRRPLSLSDEYGSPIYAVSDQLAFFTAFEAETAGIEPWVTDGTVGGTRRLKDVAPGREGSYTRSFLRVGNRLFFSAYDDTLAGQLWSVPLQRSCMAGMGGLP</sequence>
<protein>
    <recommendedName>
        <fullName evidence="3">Lipoprotein</fullName>
    </recommendedName>
</protein>
<proteinExistence type="predicted"/>
<organism evidence="1 2">
    <name type="scientific">Hyalangium rubrum</name>
    <dbReference type="NCBI Taxonomy" id="3103134"/>
    <lineage>
        <taxon>Bacteria</taxon>
        <taxon>Pseudomonadati</taxon>
        <taxon>Myxococcota</taxon>
        <taxon>Myxococcia</taxon>
        <taxon>Myxococcales</taxon>
        <taxon>Cystobacterineae</taxon>
        <taxon>Archangiaceae</taxon>
        <taxon>Hyalangium</taxon>
    </lineage>
</organism>
<evidence type="ECO:0000313" key="2">
    <source>
        <dbReference type="Proteomes" id="UP001291309"/>
    </source>
</evidence>